<dbReference type="Pfam" id="PF04082">
    <property type="entry name" value="Fungal_trans"/>
    <property type="match status" value="1"/>
</dbReference>
<accession>A0A137P645</accession>
<dbReference type="CDD" id="cd12148">
    <property type="entry name" value="fungal_TF_MHR"/>
    <property type="match status" value="1"/>
</dbReference>
<proteinExistence type="predicted"/>
<dbReference type="PANTHER" id="PTHR47338:SF5">
    <property type="entry name" value="ZN(II)2CYS6 TRANSCRIPTION FACTOR (EUROFUNG)"/>
    <property type="match status" value="1"/>
</dbReference>
<reference evidence="8 9" key="1">
    <citation type="journal article" date="2015" name="Genome Biol. Evol.">
        <title>Phylogenomic analyses indicate that early fungi evolved digesting cell walls of algal ancestors of land plants.</title>
        <authorList>
            <person name="Chang Y."/>
            <person name="Wang S."/>
            <person name="Sekimoto S."/>
            <person name="Aerts A.L."/>
            <person name="Choi C."/>
            <person name="Clum A."/>
            <person name="LaButti K.M."/>
            <person name="Lindquist E.A."/>
            <person name="Yee Ngan C."/>
            <person name="Ohm R.A."/>
            <person name="Salamov A.A."/>
            <person name="Grigoriev I.V."/>
            <person name="Spatafora J.W."/>
            <person name="Berbee M.L."/>
        </authorList>
    </citation>
    <scope>NUCLEOTIDE SEQUENCE [LARGE SCALE GENOMIC DNA]</scope>
    <source>
        <strain evidence="8 9">NRRL 28638</strain>
    </source>
</reference>
<comment type="subcellular location">
    <subcellularLocation>
        <location evidence="1">Nucleus</location>
    </subcellularLocation>
</comment>
<dbReference type="EMBL" id="KQ964502">
    <property type="protein sequence ID" value="KXN70439.1"/>
    <property type="molecule type" value="Genomic_DNA"/>
</dbReference>
<dbReference type="OMA" id="PWYPIVD"/>
<evidence type="ECO:0000256" key="3">
    <source>
        <dbReference type="ARBA" id="ARBA00023015"/>
    </source>
</evidence>
<dbReference type="GO" id="GO:0003677">
    <property type="term" value="F:DNA binding"/>
    <property type="evidence" value="ECO:0007669"/>
    <property type="project" value="InterPro"/>
</dbReference>
<feature type="region of interest" description="Disordered" evidence="6">
    <location>
        <begin position="608"/>
        <end position="629"/>
    </location>
</feature>
<keyword evidence="5" id="KW-0539">Nucleus</keyword>
<keyword evidence="2" id="KW-0479">Metal-binding</keyword>
<dbReference type="AlphaFoldDB" id="A0A137P645"/>
<dbReference type="GO" id="GO:0005634">
    <property type="term" value="C:nucleus"/>
    <property type="evidence" value="ECO:0007669"/>
    <property type="project" value="UniProtKB-SubCell"/>
</dbReference>
<evidence type="ECO:0000259" key="7">
    <source>
        <dbReference type="SMART" id="SM00906"/>
    </source>
</evidence>
<dbReference type="STRING" id="796925.A0A137P645"/>
<keyword evidence="9" id="KW-1185">Reference proteome</keyword>
<dbReference type="GO" id="GO:0006351">
    <property type="term" value="P:DNA-templated transcription"/>
    <property type="evidence" value="ECO:0007669"/>
    <property type="project" value="InterPro"/>
</dbReference>
<evidence type="ECO:0000313" key="8">
    <source>
        <dbReference type="EMBL" id="KXN70439.1"/>
    </source>
</evidence>
<dbReference type="PANTHER" id="PTHR47338">
    <property type="entry name" value="ZN(II)2CYS6 TRANSCRIPTION FACTOR (EUROFUNG)-RELATED"/>
    <property type="match status" value="1"/>
</dbReference>
<evidence type="ECO:0000313" key="9">
    <source>
        <dbReference type="Proteomes" id="UP000070444"/>
    </source>
</evidence>
<dbReference type="GO" id="GO:0000981">
    <property type="term" value="F:DNA-binding transcription factor activity, RNA polymerase II-specific"/>
    <property type="evidence" value="ECO:0007669"/>
    <property type="project" value="InterPro"/>
</dbReference>
<dbReference type="GO" id="GO:0008270">
    <property type="term" value="F:zinc ion binding"/>
    <property type="evidence" value="ECO:0007669"/>
    <property type="project" value="InterPro"/>
</dbReference>
<sequence>MTRVETVPIPQISKALSVHLLQLYFRFFHPACPILHPATFFKRLRQNTISDFLLYAMYAVSAKYSDDPDIAENPPWMSGEKYAVYARSKLVGWDSPTLDYVVSLIILCKSEYERGKAHRGWLYGGMCIRTCHFLGFHKVDQFFMEQSGDQNDSQNLKHPITDDPLDLEIIRRLWWTCYNIDTYSGTATGRPYAIQDQNTFCSFPMEDGTWNEDPNNYIFDKVEVVDAEPFFTSYIKLLTVMSKVGKFIHTPRLYKTKCNEVMDQQINFLDSMLQTWKSNLPEELQDNALEKPENFKKPSYLTMTLHSIMHGVTITLHSAQVGTPAQQMASTERCKSAANSIYEIMTATYKKWHLRASIYSCSYTLYLACTIFLDDMVRIPWDEIMEGDSKFAQCIKLLQDFQSYWSMTSQYLGILKQLHATKRQNVSSILTNSTMPQPRLQPNYSPILDTDSQLSQDPQPIMSSAQFNKTSHWMPLSHPGYNGSSNSPYSMVSPSYNFGTLMPTSSGPPMSMATTIPNSAPLPDSEFLSNEMAWMTFNNLAPHLSLYQNGGASNNNQQNYMRQSSVEIPAQPQKTQQQSAGPNLVFNSYTGLWTYAPSTDANMVGNFTQLPPTNPNGNGSWPNLNMRNA</sequence>
<evidence type="ECO:0000256" key="6">
    <source>
        <dbReference type="SAM" id="MobiDB-lite"/>
    </source>
</evidence>
<name>A0A137P645_CONC2</name>
<dbReference type="Proteomes" id="UP000070444">
    <property type="component" value="Unassembled WGS sequence"/>
</dbReference>
<dbReference type="OrthoDB" id="2123952at2759"/>
<evidence type="ECO:0000256" key="4">
    <source>
        <dbReference type="ARBA" id="ARBA00023163"/>
    </source>
</evidence>
<keyword evidence="3" id="KW-0805">Transcription regulation</keyword>
<evidence type="ECO:0000256" key="1">
    <source>
        <dbReference type="ARBA" id="ARBA00004123"/>
    </source>
</evidence>
<dbReference type="SMART" id="SM00906">
    <property type="entry name" value="Fungal_trans"/>
    <property type="match status" value="1"/>
</dbReference>
<dbReference type="InterPro" id="IPR007219">
    <property type="entry name" value="XnlR_reg_dom"/>
</dbReference>
<organism evidence="8 9">
    <name type="scientific">Conidiobolus coronatus (strain ATCC 28846 / CBS 209.66 / NRRL 28638)</name>
    <name type="common">Delacroixia coronata</name>
    <dbReference type="NCBI Taxonomy" id="796925"/>
    <lineage>
        <taxon>Eukaryota</taxon>
        <taxon>Fungi</taxon>
        <taxon>Fungi incertae sedis</taxon>
        <taxon>Zoopagomycota</taxon>
        <taxon>Entomophthoromycotina</taxon>
        <taxon>Entomophthoromycetes</taxon>
        <taxon>Entomophthorales</taxon>
        <taxon>Ancylistaceae</taxon>
        <taxon>Conidiobolus</taxon>
    </lineage>
</organism>
<protein>
    <recommendedName>
        <fullName evidence="7">Xylanolytic transcriptional activator regulatory domain-containing protein</fullName>
    </recommendedName>
</protein>
<feature type="domain" description="Xylanolytic transcriptional activator regulatory" evidence="7">
    <location>
        <begin position="120"/>
        <end position="210"/>
    </location>
</feature>
<gene>
    <name evidence="8" type="ORF">CONCODRAFT_78854</name>
</gene>
<keyword evidence="4" id="KW-0804">Transcription</keyword>
<evidence type="ECO:0000256" key="5">
    <source>
        <dbReference type="ARBA" id="ARBA00023242"/>
    </source>
</evidence>
<dbReference type="InterPro" id="IPR050815">
    <property type="entry name" value="TF_fung"/>
</dbReference>
<evidence type="ECO:0000256" key="2">
    <source>
        <dbReference type="ARBA" id="ARBA00022723"/>
    </source>
</evidence>